<evidence type="ECO:0000256" key="3">
    <source>
        <dbReference type="ARBA" id="ARBA00012663"/>
    </source>
</evidence>
<dbReference type="InterPro" id="IPR015882">
    <property type="entry name" value="HEX_bac_N"/>
</dbReference>
<name>A0A918Q7E3_9CAUL</name>
<keyword evidence="4" id="KW-0378">Hydrolase</keyword>
<dbReference type="RefSeq" id="WP_189486612.1">
    <property type="nucleotide sequence ID" value="NZ_BMZB01000003.1"/>
</dbReference>
<dbReference type="Proteomes" id="UP000662572">
    <property type="component" value="Unassembled WGS sequence"/>
</dbReference>
<dbReference type="GO" id="GO:0030203">
    <property type="term" value="P:glycosaminoglycan metabolic process"/>
    <property type="evidence" value="ECO:0007669"/>
    <property type="project" value="TreeGrafter"/>
</dbReference>
<dbReference type="InterPro" id="IPR025705">
    <property type="entry name" value="Beta_hexosaminidase_sua/sub"/>
</dbReference>
<dbReference type="GO" id="GO:0016020">
    <property type="term" value="C:membrane"/>
    <property type="evidence" value="ECO:0007669"/>
    <property type="project" value="TreeGrafter"/>
</dbReference>
<gene>
    <name evidence="11" type="ORF">GCM10011273_22800</name>
</gene>
<reference evidence="11" key="2">
    <citation type="submission" date="2020-09" db="EMBL/GenBank/DDBJ databases">
        <authorList>
            <person name="Sun Q."/>
            <person name="Kim S."/>
        </authorList>
    </citation>
    <scope>NUCLEOTIDE SEQUENCE</scope>
    <source>
        <strain evidence="11">KCTC 32296</strain>
    </source>
</reference>
<protein>
    <recommendedName>
        <fullName evidence="3">beta-N-acetylhexosaminidase</fullName>
        <ecNumber evidence="3">3.2.1.52</ecNumber>
    </recommendedName>
    <alternativeName>
        <fullName evidence="6">Beta-N-acetylhexosaminidase</fullName>
    </alternativeName>
    <alternativeName>
        <fullName evidence="7">N-acetyl-beta-glucosaminidase</fullName>
    </alternativeName>
</protein>
<organism evidence="11 12">
    <name type="scientific">Asticcacaulis endophyticus</name>
    <dbReference type="NCBI Taxonomy" id="1395890"/>
    <lineage>
        <taxon>Bacteria</taxon>
        <taxon>Pseudomonadati</taxon>
        <taxon>Pseudomonadota</taxon>
        <taxon>Alphaproteobacteria</taxon>
        <taxon>Caulobacterales</taxon>
        <taxon>Caulobacteraceae</taxon>
        <taxon>Asticcacaulis</taxon>
    </lineage>
</organism>
<evidence type="ECO:0000256" key="7">
    <source>
        <dbReference type="ARBA" id="ARBA00033000"/>
    </source>
</evidence>
<dbReference type="Gene3D" id="3.20.20.80">
    <property type="entry name" value="Glycosidases"/>
    <property type="match status" value="1"/>
</dbReference>
<comment type="caution">
    <text evidence="11">The sequence shown here is derived from an EMBL/GenBank/DDBJ whole genome shotgun (WGS) entry which is preliminary data.</text>
</comment>
<feature type="domain" description="Glycoside hydrolase family 20 catalytic" evidence="9">
    <location>
        <begin position="177"/>
        <end position="520"/>
    </location>
</feature>
<dbReference type="GO" id="GO:0005975">
    <property type="term" value="P:carbohydrate metabolic process"/>
    <property type="evidence" value="ECO:0007669"/>
    <property type="project" value="InterPro"/>
</dbReference>
<evidence type="ECO:0000256" key="8">
    <source>
        <dbReference type="PIRSR" id="PIRSR625705-1"/>
    </source>
</evidence>
<dbReference type="InterPro" id="IPR015883">
    <property type="entry name" value="Glyco_hydro_20_cat"/>
</dbReference>
<feature type="active site" description="Proton donor" evidence="8">
    <location>
        <position position="351"/>
    </location>
</feature>
<dbReference type="SUPFAM" id="SSF51445">
    <property type="entry name" value="(Trans)glycosidases"/>
    <property type="match status" value="1"/>
</dbReference>
<dbReference type="CDD" id="cd06563">
    <property type="entry name" value="GH20_chitobiase-like"/>
    <property type="match status" value="1"/>
</dbReference>
<evidence type="ECO:0000259" key="10">
    <source>
        <dbReference type="Pfam" id="PF02838"/>
    </source>
</evidence>
<evidence type="ECO:0000259" key="9">
    <source>
        <dbReference type="Pfam" id="PF00728"/>
    </source>
</evidence>
<dbReference type="EC" id="3.2.1.52" evidence="3"/>
<dbReference type="SUPFAM" id="SSF55545">
    <property type="entry name" value="beta-N-acetylhexosaminidase-like domain"/>
    <property type="match status" value="1"/>
</dbReference>
<dbReference type="InterPro" id="IPR029018">
    <property type="entry name" value="Hex-like_dom2"/>
</dbReference>
<evidence type="ECO:0000256" key="6">
    <source>
        <dbReference type="ARBA" id="ARBA00030512"/>
    </source>
</evidence>
<sequence length="787" mass="87034">MVAIKNEQKGTISTLARNQCRKTIGFGLLLGGIFAGLYAPSARSAEAVQAVHITPAPADLATRDGHFRLASGMVIATAADDIEAYGVARQFQTLLMQTTGVRLTLVNTSQTPSAIRFQRGDVESSAIEAYRLDITRDGITVTAPHREGLFYGAMTLWQLAQQNPTLPALTIRDQPRYGWRGLMLDSARHYQSPADIRRLIDAMAAHKLNVLHWHLTDDQAWRLEIKRYPKLTKASAYRQLAGAQGFDTKGRPLRYGGFYTQDDVRELLAYARARNITIVPEIEMPGHALAAINAYPEFGVTGQSPNESMNKWGVYPYLFNIDDATFQFLTDVLDEVMDLFPSDYIHIGGDEAIKNQWRASPYIQQRIKELGLKDEDELQSWFITRIGQHIAKRGRRMIGWDEILEGGLAPDATVMSWRGLDGAVAAASLGHDTVLSPEPVLYLDSAQSASPDEPPGRGRIASLRDVYDFDSTPDGITPEREAHIIGVQANVWTEHMRHARKVETMVFPRLIALSEVGWSPQDKRDWSQFSAALPATLKRLNALGVTYDTIPFEPDIAFERAGDTTKVTLINHLGIGEIRYRLNGTAPTPYGVALNVNMPAHITAQTYINGTPLGRERTYTISADTVATRKNHQLQTCGEPFPHHLEDDAPGEDRAVFAVNVYQSCWLWPQVDLSHGLNIRAIVGQVPFNFLTVNGRRKVSFEPPATAYGEMFIRKRIGNAPTCEGETLATLALPSTIITNLRLTTITGAVPAQSGLNDLCIGFTRPSLDPVFAIDQITLKPASDSQP</sequence>
<evidence type="ECO:0000256" key="1">
    <source>
        <dbReference type="ARBA" id="ARBA00001231"/>
    </source>
</evidence>
<evidence type="ECO:0000313" key="11">
    <source>
        <dbReference type="EMBL" id="GGZ36003.1"/>
    </source>
</evidence>
<evidence type="ECO:0000256" key="4">
    <source>
        <dbReference type="ARBA" id="ARBA00022801"/>
    </source>
</evidence>
<dbReference type="Gene3D" id="3.30.379.10">
    <property type="entry name" value="Chitobiase/beta-hexosaminidase domain 2-like"/>
    <property type="match status" value="1"/>
</dbReference>
<accession>A0A918Q7E3</accession>
<comment type="catalytic activity">
    <reaction evidence="1">
        <text>Hydrolysis of terminal non-reducing N-acetyl-D-hexosamine residues in N-acetyl-beta-D-hexosaminides.</text>
        <dbReference type="EC" id="3.2.1.52"/>
    </reaction>
</comment>
<dbReference type="InterPro" id="IPR017853">
    <property type="entry name" value="GH"/>
</dbReference>
<reference evidence="11" key="1">
    <citation type="journal article" date="2014" name="Int. J. Syst. Evol. Microbiol.">
        <title>Complete genome sequence of Corynebacterium casei LMG S-19264T (=DSM 44701T), isolated from a smear-ripened cheese.</title>
        <authorList>
            <consortium name="US DOE Joint Genome Institute (JGI-PGF)"/>
            <person name="Walter F."/>
            <person name="Albersmeier A."/>
            <person name="Kalinowski J."/>
            <person name="Ruckert C."/>
        </authorList>
    </citation>
    <scope>NUCLEOTIDE SEQUENCE</scope>
    <source>
        <strain evidence="11">KCTC 32296</strain>
    </source>
</reference>
<evidence type="ECO:0000256" key="2">
    <source>
        <dbReference type="ARBA" id="ARBA00006285"/>
    </source>
</evidence>
<dbReference type="EMBL" id="BMZB01000003">
    <property type="protein sequence ID" value="GGZ36003.1"/>
    <property type="molecule type" value="Genomic_DNA"/>
</dbReference>
<evidence type="ECO:0000313" key="12">
    <source>
        <dbReference type="Proteomes" id="UP000662572"/>
    </source>
</evidence>
<dbReference type="PRINTS" id="PR00738">
    <property type="entry name" value="GLHYDRLASE20"/>
</dbReference>
<dbReference type="Pfam" id="PF02838">
    <property type="entry name" value="Glyco_hydro_20b"/>
    <property type="match status" value="1"/>
</dbReference>
<proteinExistence type="inferred from homology"/>
<keyword evidence="12" id="KW-1185">Reference proteome</keyword>
<comment type="similarity">
    <text evidence="2">Belongs to the glycosyl hydrolase 20 family.</text>
</comment>
<dbReference type="AlphaFoldDB" id="A0A918Q7E3"/>
<feature type="domain" description="Beta-hexosaminidase bacterial type N-terminal" evidence="10">
    <location>
        <begin position="52"/>
        <end position="174"/>
    </location>
</feature>
<dbReference type="GO" id="GO:0004563">
    <property type="term" value="F:beta-N-acetylhexosaminidase activity"/>
    <property type="evidence" value="ECO:0007669"/>
    <property type="project" value="UniProtKB-EC"/>
</dbReference>
<evidence type="ECO:0000256" key="5">
    <source>
        <dbReference type="ARBA" id="ARBA00023295"/>
    </source>
</evidence>
<keyword evidence="5" id="KW-0326">Glycosidase</keyword>
<dbReference type="Pfam" id="PF00728">
    <property type="entry name" value="Glyco_hydro_20"/>
    <property type="match status" value="1"/>
</dbReference>
<dbReference type="PANTHER" id="PTHR22600:SF57">
    <property type="entry name" value="BETA-N-ACETYLHEXOSAMINIDASE"/>
    <property type="match status" value="1"/>
</dbReference>
<dbReference type="PANTHER" id="PTHR22600">
    <property type="entry name" value="BETA-HEXOSAMINIDASE"/>
    <property type="match status" value="1"/>
</dbReference>